<dbReference type="PROSITE" id="PS51123">
    <property type="entry name" value="OMPA_2"/>
    <property type="match status" value="1"/>
</dbReference>
<keyword evidence="4" id="KW-1134">Transmembrane beta strand</keyword>
<evidence type="ECO:0000313" key="11">
    <source>
        <dbReference type="EMBL" id="QSI78356.1"/>
    </source>
</evidence>
<proteinExistence type="inferred from homology"/>
<keyword evidence="6 8" id="KW-0472">Membrane</keyword>
<dbReference type="RefSeq" id="WP_206255693.1">
    <property type="nucleotide sequence ID" value="NZ_CP071060.1"/>
</dbReference>
<keyword evidence="3" id="KW-0813">Transport</keyword>
<keyword evidence="7" id="KW-0998">Cell outer membrane</keyword>
<dbReference type="Pfam" id="PF00691">
    <property type="entry name" value="OmpA"/>
    <property type="match status" value="1"/>
</dbReference>
<dbReference type="Gene3D" id="1.20.1600.10">
    <property type="entry name" value="Outer membrane efflux proteins (OEP)"/>
    <property type="match status" value="1"/>
</dbReference>
<protein>
    <submittedName>
        <fullName evidence="11">TolC family outer membrane protein</fullName>
    </submittedName>
</protein>
<evidence type="ECO:0000256" key="6">
    <source>
        <dbReference type="ARBA" id="ARBA00023136"/>
    </source>
</evidence>
<organism evidence="11 12">
    <name type="scientific">Niveibacterium microcysteis</name>
    <dbReference type="NCBI Taxonomy" id="2811415"/>
    <lineage>
        <taxon>Bacteria</taxon>
        <taxon>Pseudomonadati</taxon>
        <taxon>Pseudomonadota</taxon>
        <taxon>Betaproteobacteria</taxon>
        <taxon>Rhodocyclales</taxon>
        <taxon>Rhodocyclaceae</taxon>
        <taxon>Niveibacterium</taxon>
    </lineage>
</organism>
<evidence type="ECO:0000256" key="3">
    <source>
        <dbReference type="ARBA" id="ARBA00022448"/>
    </source>
</evidence>
<dbReference type="InterPro" id="IPR010130">
    <property type="entry name" value="T1SS_OMP_TolC"/>
</dbReference>
<dbReference type="Pfam" id="PF02321">
    <property type="entry name" value="OEP"/>
    <property type="match status" value="2"/>
</dbReference>
<evidence type="ECO:0000256" key="5">
    <source>
        <dbReference type="ARBA" id="ARBA00022692"/>
    </source>
</evidence>
<comment type="similarity">
    <text evidence="2">Belongs to the outer membrane factor (OMF) (TC 1.B.17) family.</text>
</comment>
<evidence type="ECO:0000313" key="12">
    <source>
        <dbReference type="Proteomes" id="UP000663570"/>
    </source>
</evidence>
<name>A0ABX7M9Q2_9RHOO</name>
<dbReference type="PANTHER" id="PTHR30026:SF22">
    <property type="entry name" value="OUTER MEMBRANE EFFLUX PROTEIN"/>
    <property type="match status" value="1"/>
</dbReference>
<evidence type="ECO:0000256" key="4">
    <source>
        <dbReference type="ARBA" id="ARBA00022452"/>
    </source>
</evidence>
<dbReference type="InterPro" id="IPR006665">
    <property type="entry name" value="OmpA-like"/>
</dbReference>
<dbReference type="InterPro" id="IPR006664">
    <property type="entry name" value="OMP_bac"/>
</dbReference>
<sequence>MRLAKYSLLAALVATAFVSPAFAGNSLPEAVEQAIMKNPEVMARYHALRAAENEQGAARGNWFPRVDVEAFAGQERRDYPSVDTGWFNRPGASVTLRQLVFDGFATSSDVKRLGYSKLARYYELLATSDDVALGAAQAYADVLRYRKLEELARDNWATHREVFGQIEDRVKAGVGRRVDLEQAAGRLALAQSNWLTETSNLHDVTERYRRIVGQMPGATLASLPDVSTALPQGTNPVTDAVAANPSFQAAVAALRAARAETELRRAGYMPSVELRVGQNWDRNLDGAPGNYNSTQAQVVLNYNLFRGGSDQARVKQSSELYYQAIDLRDKTCRDVAQQTGIAYNDVRALREQIAYMEQHALSTEKARDAYRQQFDIGQRTLLDLLDTENELFEARRSLTRARTDAIVAEYRLLAQAHRLLPALKLAPLAKEAPEEDRREAPAEDAAVTCATDVVIPKPLDTAAALANRPARSDALAERARTAALTSKQGADALFHYRSDALRPEGTGSLDKFVSDASRFKIDRITVTGYTDRLGAPEFNRKLSERRAATVRDYLVKKGLPAEKFEVVGKGSSDPLAKCDQINPKNRDNAEYVACLAPDRRVVIELQGQPKP</sequence>
<keyword evidence="9" id="KW-0732">Signal</keyword>
<dbReference type="Proteomes" id="UP000663570">
    <property type="component" value="Chromosome"/>
</dbReference>
<feature type="signal peptide" evidence="9">
    <location>
        <begin position="1"/>
        <end position="23"/>
    </location>
</feature>
<evidence type="ECO:0000256" key="8">
    <source>
        <dbReference type="PROSITE-ProRule" id="PRU00473"/>
    </source>
</evidence>
<dbReference type="SUPFAM" id="SSF56954">
    <property type="entry name" value="Outer membrane efflux proteins (OEP)"/>
    <property type="match status" value="1"/>
</dbReference>
<dbReference type="NCBIfam" id="TIGR01844">
    <property type="entry name" value="type_I_sec_TolC"/>
    <property type="match status" value="1"/>
</dbReference>
<dbReference type="PANTHER" id="PTHR30026">
    <property type="entry name" value="OUTER MEMBRANE PROTEIN TOLC"/>
    <property type="match status" value="1"/>
</dbReference>
<evidence type="ECO:0000259" key="10">
    <source>
        <dbReference type="PROSITE" id="PS51123"/>
    </source>
</evidence>
<feature type="chain" id="PRO_5046995378" evidence="9">
    <location>
        <begin position="24"/>
        <end position="611"/>
    </location>
</feature>
<comment type="subcellular location">
    <subcellularLocation>
        <location evidence="1">Cell outer membrane</location>
    </subcellularLocation>
</comment>
<gene>
    <name evidence="11" type="ORF">JY500_06940</name>
</gene>
<reference evidence="11 12" key="1">
    <citation type="submission" date="2021-02" db="EMBL/GenBank/DDBJ databases">
        <title>Niveibacterium changnyeongensis HC41.</title>
        <authorList>
            <person name="Kang M."/>
        </authorList>
    </citation>
    <scope>NUCLEOTIDE SEQUENCE [LARGE SCALE GENOMIC DNA]</scope>
    <source>
        <strain evidence="11 12">HC41</strain>
    </source>
</reference>
<dbReference type="Gene3D" id="3.30.1330.60">
    <property type="entry name" value="OmpA-like domain"/>
    <property type="match status" value="1"/>
</dbReference>
<evidence type="ECO:0000256" key="9">
    <source>
        <dbReference type="SAM" id="SignalP"/>
    </source>
</evidence>
<dbReference type="CDD" id="cd07185">
    <property type="entry name" value="OmpA_C-like"/>
    <property type="match status" value="1"/>
</dbReference>
<dbReference type="InterPro" id="IPR051906">
    <property type="entry name" value="TolC-like"/>
</dbReference>
<accession>A0ABX7M9Q2</accession>
<evidence type="ECO:0000256" key="7">
    <source>
        <dbReference type="ARBA" id="ARBA00023237"/>
    </source>
</evidence>
<evidence type="ECO:0000256" key="2">
    <source>
        <dbReference type="ARBA" id="ARBA00007613"/>
    </source>
</evidence>
<dbReference type="SUPFAM" id="SSF103088">
    <property type="entry name" value="OmpA-like"/>
    <property type="match status" value="1"/>
</dbReference>
<keyword evidence="5" id="KW-0812">Transmembrane</keyword>
<keyword evidence="12" id="KW-1185">Reference proteome</keyword>
<dbReference type="InterPro" id="IPR036737">
    <property type="entry name" value="OmpA-like_sf"/>
</dbReference>
<dbReference type="PRINTS" id="PR01021">
    <property type="entry name" value="OMPADOMAIN"/>
</dbReference>
<dbReference type="InterPro" id="IPR003423">
    <property type="entry name" value="OMP_efflux"/>
</dbReference>
<evidence type="ECO:0000256" key="1">
    <source>
        <dbReference type="ARBA" id="ARBA00004442"/>
    </source>
</evidence>
<feature type="domain" description="OmpA-like" evidence="10">
    <location>
        <begin position="481"/>
        <end position="609"/>
    </location>
</feature>
<dbReference type="EMBL" id="CP071060">
    <property type="protein sequence ID" value="QSI78356.1"/>
    <property type="molecule type" value="Genomic_DNA"/>
</dbReference>